<dbReference type="AlphaFoldDB" id="A0A9P9X094"/>
<gene>
    <name evidence="2" type="ORF">CABS02_14825</name>
</gene>
<reference evidence="2" key="1">
    <citation type="submission" date="2019-01" db="EMBL/GenBank/DDBJ databases">
        <title>Colletotrichum abscissum LGMF1257.</title>
        <authorList>
            <person name="Baroncelli R."/>
        </authorList>
    </citation>
    <scope>NUCLEOTIDE SEQUENCE</scope>
    <source>
        <strain evidence="2">Ca142</strain>
    </source>
</reference>
<evidence type="ECO:0000256" key="1">
    <source>
        <dbReference type="SAM" id="MobiDB-lite"/>
    </source>
</evidence>
<keyword evidence="3" id="KW-1185">Reference proteome</keyword>
<sequence length="77" mass="8270">MDWSVRRRPVRPSAIRGHREGPSCLLNQLEPGPTLPPTRASIPIALAHAVDDQSWTPAAAAAAAWPAFRLPPASGQR</sequence>
<feature type="region of interest" description="Disordered" evidence="1">
    <location>
        <begin position="1"/>
        <end position="33"/>
    </location>
</feature>
<evidence type="ECO:0000313" key="2">
    <source>
        <dbReference type="EMBL" id="KAI3529428.1"/>
    </source>
</evidence>
<accession>A0A9P9X094</accession>
<evidence type="ECO:0000313" key="3">
    <source>
        <dbReference type="Proteomes" id="UP001056436"/>
    </source>
</evidence>
<dbReference type="Proteomes" id="UP001056436">
    <property type="component" value="Unassembled WGS sequence"/>
</dbReference>
<name>A0A9P9X094_9PEZI</name>
<proteinExistence type="predicted"/>
<comment type="caution">
    <text evidence="2">The sequence shown here is derived from an EMBL/GenBank/DDBJ whole genome shotgun (WGS) entry which is preliminary data.</text>
</comment>
<protein>
    <submittedName>
        <fullName evidence="2">Uncharacterized protein</fullName>
    </submittedName>
</protein>
<feature type="compositionally biased region" description="Basic residues" evidence="1">
    <location>
        <begin position="1"/>
        <end position="10"/>
    </location>
</feature>
<organism evidence="2 3">
    <name type="scientific">Colletotrichum abscissum</name>
    <dbReference type="NCBI Taxonomy" id="1671311"/>
    <lineage>
        <taxon>Eukaryota</taxon>
        <taxon>Fungi</taxon>
        <taxon>Dikarya</taxon>
        <taxon>Ascomycota</taxon>
        <taxon>Pezizomycotina</taxon>
        <taxon>Sordariomycetes</taxon>
        <taxon>Hypocreomycetidae</taxon>
        <taxon>Glomerellales</taxon>
        <taxon>Glomerellaceae</taxon>
        <taxon>Colletotrichum</taxon>
        <taxon>Colletotrichum acutatum species complex</taxon>
    </lineage>
</organism>
<dbReference type="EMBL" id="SDAQ01000226">
    <property type="protein sequence ID" value="KAI3529428.1"/>
    <property type="molecule type" value="Genomic_DNA"/>
</dbReference>